<evidence type="ECO:0000256" key="9">
    <source>
        <dbReference type="SAM" id="Phobius"/>
    </source>
</evidence>
<evidence type="ECO:0000256" key="8">
    <source>
        <dbReference type="ARBA" id="ARBA00024235"/>
    </source>
</evidence>
<dbReference type="SUPFAM" id="SSF81901">
    <property type="entry name" value="HCP-like"/>
    <property type="match status" value="1"/>
</dbReference>
<dbReference type="Pfam" id="PF09976">
    <property type="entry name" value="TPR_21"/>
    <property type="match status" value="1"/>
</dbReference>
<evidence type="ECO:0000313" key="11">
    <source>
        <dbReference type="EMBL" id="CUB08084.1"/>
    </source>
</evidence>
<feature type="transmembrane region" description="Helical" evidence="9">
    <location>
        <begin position="20"/>
        <end position="39"/>
    </location>
</feature>
<dbReference type="GO" id="GO:0005886">
    <property type="term" value="C:plasma membrane"/>
    <property type="evidence" value="ECO:0007669"/>
    <property type="project" value="UniProtKB-SubCell"/>
</dbReference>
<dbReference type="Proteomes" id="UP000182108">
    <property type="component" value="Unassembled WGS sequence"/>
</dbReference>
<keyword evidence="4 9" id="KW-1133">Transmembrane helix</keyword>
<evidence type="ECO:0000313" key="12">
    <source>
        <dbReference type="Proteomes" id="UP000182108"/>
    </source>
</evidence>
<organism evidence="11 12">
    <name type="scientific">Tepidiphilus thermophilus</name>
    <dbReference type="NCBI Taxonomy" id="876478"/>
    <lineage>
        <taxon>Bacteria</taxon>
        <taxon>Pseudomonadati</taxon>
        <taxon>Pseudomonadota</taxon>
        <taxon>Hydrogenophilia</taxon>
        <taxon>Hydrogenophilales</taxon>
        <taxon>Hydrogenophilaceae</taxon>
        <taxon>Tepidiphilus</taxon>
    </lineage>
</organism>
<keyword evidence="6" id="KW-0143">Chaperone</keyword>
<dbReference type="AlphaFoldDB" id="A0A0K6IYH1"/>
<comment type="similarity">
    <text evidence="7">Belongs to the YfgM family.</text>
</comment>
<dbReference type="EMBL" id="CYHH01000020">
    <property type="protein sequence ID" value="CUB08084.1"/>
    <property type="molecule type" value="Genomic_DNA"/>
</dbReference>
<dbReference type="InterPro" id="IPR026039">
    <property type="entry name" value="YfgM"/>
</dbReference>
<feature type="domain" description="Ancillary SecYEG translocon subunit/Cell division coordinator CpoB TPR" evidence="10">
    <location>
        <begin position="15"/>
        <end position="207"/>
    </location>
</feature>
<evidence type="ECO:0000256" key="4">
    <source>
        <dbReference type="ARBA" id="ARBA00022989"/>
    </source>
</evidence>
<protein>
    <recommendedName>
        <fullName evidence="8">Ancillary SecYEG translocon subunit</fullName>
    </recommendedName>
</protein>
<evidence type="ECO:0000259" key="10">
    <source>
        <dbReference type="Pfam" id="PF09976"/>
    </source>
</evidence>
<evidence type="ECO:0000256" key="3">
    <source>
        <dbReference type="ARBA" id="ARBA00022692"/>
    </source>
</evidence>
<evidence type="ECO:0000256" key="2">
    <source>
        <dbReference type="ARBA" id="ARBA00022475"/>
    </source>
</evidence>
<proteinExistence type="inferred from homology"/>
<comment type="subcellular location">
    <subcellularLocation>
        <location evidence="1">Cell membrane</location>
        <topology evidence="1">Single-pass type II membrane protein</topology>
    </subcellularLocation>
</comment>
<sequence length="208" mass="23260">MALDLQEQEQIDELKTWWQMYGRWVTIAILVAAIVSLGWNGWRWWRQHQAQEAARIEAELEAALARGELPQARAAGERLRQSRANPTLADLSGLKLGHELWQKGDRAAAREELRRVADEGSEPYLRDLARLREAAVLLDAGSAQEAFERLAAAPVSELAARYEEARGDALAALGRIEEARAAYQRALDQGADPAWRELVELKRDGLGS</sequence>
<evidence type="ECO:0000256" key="1">
    <source>
        <dbReference type="ARBA" id="ARBA00004401"/>
    </source>
</evidence>
<dbReference type="OrthoDB" id="8521102at2"/>
<keyword evidence="5 9" id="KW-0472">Membrane</keyword>
<gene>
    <name evidence="11" type="ORF">Ga0061068_12012</name>
</gene>
<keyword evidence="12" id="KW-1185">Reference proteome</keyword>
<evidence type="ECO:0000256" key="7">
    <source>
        <dbReference type="ARBA" id="ARBA00024197"/>
    </source>
</evidence>
<keyword evidence="3 9" id="KW-0812">Transmembrane</keyword>
<dbReference type="PANTHER" id="PTHR38035">
    <property type="entry name" value="UPF0070 PROTEIN YFGM"/>
    <property type="match status" value="1"/>
</dbReference>
<dbReference type="PANTHER" id="PTHR38035:SF1">
    <property type="entry name" value="ANCILLARY SECYEG TRANSLOCON SUBUNIT"/>
    <property type="match status" value="1"/>
</dbReference>
<dbReference type="Gene3D" id="1.25.40.10">
    <property type="entry name" value="Tetratricopeptide repeat domain"/>
    <property type="match status" value="1"/>
</dbReference>
<evidence type="ECO:0000256" key="6">
    <source>
        <dbReference type="ARBA" id="ARBA00023186"/>
    </source>
</evidence>
<keyword evidence="2" id="KW-1003">Cell membrane</keyword>
<dbReference type="InterPro" id="IPR011990">
    <property type="entry name" value="TPR-like_helical_dom_sf"/>
</dbReference>
<evidence type="ECO:0000256" key="5">
    <source>
        <dbReference type="ARBA" id="ARBA00023136"/>
    </source>
</evidence>
<dbReference type="GO" id="GO:0044877">
    <property type="term" value="F:protein-containing complex binding"/>
    <property type="evidence" value="ECO:0007669"/>
    <property type="project" value="InterPro"/>
</dbReference>
<accession>A0A0K6IYH1</accession>
<dbReference type="RefSeq" id="WP_055424321.1">
    <property type="nucleotide sequence ID" value="NZ_CYHH01000020.1"/>
</dbReference>
<reference evidence="12" key="1">
    <citation type="submission" date="2015-08" db="EMBL/GenBank/DDBJ databases">
        <authorList>
            <person name="Babu N.S."/>
            <person name="Beckwith C.J."/>
            <person name="Beseler K.G."/>
            <person name="Brison A."/>
            <person name="Carone J.V."/>
            <person name="Caskin T.P."/>
            <person name="Diamond M."/>
            <person name="Durham M.E."/>
            <person name="Foxe J.M."/>
            <person name="Go M."/>
            <person name="Henderson B.A."/>
            <person name="Jones I.B."/>
            <person name="McGettigan J.A."/>
            <person name="Micheletti S.J."/>
            <person name="Nasrallah M.E."/>
            <person name="Ortiz D."/>
            <person name="Piller C.R."/>
            <person name="Privatt S.R."/>
            <person name="Schneider S.L."/>
            <person name="Sharp S."/>
            <person name="Smith T.C."/>
            <person name="Stanton J.D."/>
            <person name="Ullery H.E."/>
            <person name="Wilson R.J."/>
            <person name="Serrano M.G."/>
            <person name="Buck G."/>
            <person name="Lee V."/>
            <person name="Wang Y."/>
            <person name="Carvalho R."/>
            <person name="Voegtly L."/>
            <person name="Shi R."/>
            <person name="Duckworth R."/>
            <person name="Johnson A."/>
            <person name="Loviza R."/>
            <person name="Walstead R."/>
            <person name="Shah Z."/>
            <person name="Kiflezghi M."/>
            <person name="Wade K."/>
            <person name="Ball S.L."/>
            <person name="Bradley K.W."/>
            <person name="Asai D.J."/>
            <person name="Bowman C.A."/>
            <person name="Russell D.A."/>
            <person name="Pope W.H."/>
            <person name="Jacobs-Sera D."/>
            <person name="Hendrix R.W."/>
            <person name="Hatfull G.F."/>
        </authorList>
    </citation>
    <scope>NUCLEOTIDE SEQUENCE [LARGE SCALE GENOMIC DNA]</scope>
    <source>
        <strain evidence="12">JCM 19170</strain>
    </source>
</reference>
<name>A0A0K6IYH1_9PROT</name>
<dbReference type="InterPro" id="IPR018704">
    <property type="entry name" value="SecYEG/CpoB_TPR"/>
</dbReference>